<feature type="domain" description="Histidine kinase" evidence="9">
    <location>
        <begin position="238"/>
        <end position="451"/>
    </location>
</feature>
<keyword evidence="8" id="KW-0812">Transmembrane</keyword>
<feature type="coiled-coil region" evidence="7">
    <location>
        <begin position="204"/>
        <end position="238"/>
    </location>
</feature>
<dbReference type="EC" id="2.7.13.3" evidence="2"/>
<dbReference type="SMART" id="SM00387">
    <property type="entry name" value="HATPase_c"/>
    <property type="match status" value="1"/>
</dbReference>
<organism evidence="10 11">
    <name type="scientific">Trichocoleus desertorum GB2-A4</name>
    <dbReference type="NCBI Taxonomy" id="2933944"/>
    <lineage>
        <taxon>Bacteria</taxon>
        <taxon>Bacillati</taxon>
        <taxon>Cyanobacteriota</taxon>
        <taxon>Cyanophyceae</taxon>
        <taxon>Leptolyngbyales</taxon>
        <taxon>Trichocoleusaceae</taxon>
        <taxon>Trichocoleus</taxon>
    </lineage>
</organism>
<dbReference type="CDD" id="cd19410">
    <property type="entry name" value="HK9-like_sensor"/>
    <property type="match status" value="1"/>
</dbReference>
<keyword evidence="11" id="KW-1185">Reference proteome</keyword>
<comment type="catalytic activity">
    <reaction evidence="1">
        <text>ATP + protein L-histidine = ADP + protein N-phospho-L-histidine.</text>
        <dbReference type="EC" id="2.7.13.3"/>
    </reaction>
</comment>
<proteinExistence type="predicted"/>
<accession>A0ABV0JF06</accession>
<dbReference type="PROSITE" id="PS50109">
    <property type="entry name" value="HIS_KIN"/>
    <property type="match status" value="1"/>
</dbReference>
<dbReference type="SUPFAM" id="SSF55874">
    <property type="entry name" value="ATPase domain of HSP90 chaperone/DNA topoisomerase II/histidine kinase"/>
    <property type="match status" value="1"/>
</dbReference>
<feature type="transmembrane region" description="Helical" evidence="8">
    <location>
        <begin position="12"/>
        <end position="36"/>
    </location>
</feature>
<dbReference type="SUPFAM" id="SSF47384">
    <property type="entry name" value="Homodimeric domain of signal transducing histidine kinase"/>
    <property type="match status" value="1"/>
</dbReference>
<keyword evidence="5" id="KW-0418">Kinase</keyword>
<keyword evidence="6" id="KW-0902">Two-component regulatory system</keyword>
<evidence type="ECO:0000256" key="4">
    <source>
        <dbReference type="ARBA" id="ARBA00022679"/>
    </source>
</evidence>
<evidence type="ECO:0000256" key="1">
    <source>
        <dbReference type="ARBA" id="ARBA00000085"/>
    </source>
</evidence>
<dbReference type="Gene3D" id="1.10.287.130">
    <property type="match status" value="1"/>
</dbReference>
<dbReference type="Pfam" id="PF05227">
    <property type="entry name" value="CHASE3"/>
    <property type="match status" value="1"/>
</dbReference>
<dbReference type="InterPro" id="IPR036890">
    <property type="entry name" value="HATPase_C_sf"/>
</dbReference>
<dbReference type="InterPro" id="IPR005467">
    <property type="entry name" value="His_kinase_dom"/>
</dbReference>
<dbReference type="InterPro" id="IPR036097">
    <property type="entry name" value="HisK_dim/P_sf"/>
</dbReference>
<evidence type="ECO:0000313" key="10">
    <source>
        <dbReference type="EMBL" id="MEP0819636.1"/>
    </source>
</evidence>
<dbReference type="PANTHER" id="PTHR42878:SF15">
    <property type="entry name" value="BACTERIOPHYTOCHROME"/>
    <property type="match status" value="1"/>
</dbReference>
<dbReference type="InterPro" id="IPR004358">
    <property type="entry name" value="Sig_transdc_His_kin-like_C"/>
</dbReference>
<dbReference type="InterPro" id="IPR003594">
    <property type="entry name" value="HATPase_dom"/>
</dbReference>
<dbReference type="Gene3D" id="3.30.565.10">
    <property type="entry name" value="Histidine kinase-like ATPase, C-terminal domain"/>
    <property type="match status" value="1"/>
</dbReference>
<dbReference type="InterPro" id="IPR003661">
    <property type="entry name" value="HisK_dim/P_dom"/>
</dbReference>
<name>A0ABV0JF06_9CYAN</name>
<keyword evidence="8" id="KW-0472">Membrane</keyword>
<gene>
    <name evidence="10" type="ORF">NC998_21280</name>
</gene>
<dbReference type="RefSeq" id="WP_190440741.1">
    <property type="nucleotide sequence ID" value="NZ_JAMPKM010000015.1"/>
</dbReference>
<protein>
    <recommendedName>
        <fullName evidence="2">histidine kinase</fullName>
        <ecNumber evidence="2">2.7.13.3</ecNumber>
    </recommendedName>
</protein>
<dbReference type="SMART" id="SM00388">
    <property type="entry name" value="HisKA"/>
    <property type="match status" value="1"/>
</dbReference>
<keyword evidence="3" id="KW-0597">Phosphoprotein</keyword>
<reference evidence="10 11" key="1">
    <citation type="submission" date="2022-04" db="EMBL/GenBank/DDBJ databases">
        <title>Positive selection, recombination, and allopatry shape intraspecific diversity of widespread and dominant cyanobacteria.</title>
        <authorList>
            <person name="Wei J."/>
            <person name="Shu W."/>
            <person name="Hu C."/>
        </authorList>
    </citation>
    <scope>NUCLEOTIDE SEQUENCE [LARGE SCALE GENOMIC DNA]</scope>
    <source>
        <strain evidence="10 11">GB2-A4</strain>
    </source>
</reference>
<evidence type="ECO:0000256" key="6">
    <source>
        <dbReference type="ARBA" id="ARBA00023012"/>
    </source>
</evidence>
<evidence type="ECO:0000256" key="3">
    <source>
        <dbReference type="ARBA" id="ARBA00022553"/>
    </source>
</evidence>
<dbReference type="Pfam" id="PF00512">
    <property type="entry name" value="HisKA"/>
    <property type="match status" value="1"/>
</dbReference>
<evidence type="ECO:0000256" key="7">
    <source>
        <dbReference type="SAM" id="Coils"/>
    </source>
</evidence>
<evidence type="ECO:0000259" key="9">
    <source>
        <dbReference type="PROSITE" id="PS50109"/>
    </source>
</evidence>
<feature type="transmembrane region" description="Helical" evidence="8">
    <location>
        <begin position="181"/>
        <end position="201"/>
    </location>
</feature>
<sequence length="451" mass="51143">MRPRALNNRINAGFALALVIFLLLSSSLVFFSLLWLQASKSESRAAEISRQLERVLLLTIDVETGQHGFILTGREEYLEPYYRAIATIDESQNRLRQAVDDPQQQLWLQQLEPLINRRISLAKQAVQLRQEQGFIAAQEQILSNQGKQVQDQIRDMVAQLQYRETKLLNARSREAQQVAKITIVGAIAGLVAAPLLVFYQLRLVRQKVRQVSQAESNLRQANEQLESANQELEGFTYAASHDLKTPLRGISGLIAILKRKISSKITNEEHSLLEQIIKDCEYAMRLVDDILIYSRVGRLQEQPKLVNVNQLLTEVVAHLNPEIIKTQASIRWDRIPNVWADPFQLIQVFENLIANALKYRSKEHPLIISITAEATPQEWIFSVRDNGIGIAPEDQGQLFTMFKRLHSQSEYEGTGIGLATVKKIAMRHGGTAWVESEGAGCGSTFRFSIRR</sequence>
<dbReference type="PRINTS" id="PR00344">
    <property type="entry name" value="BCTRLSENSOR"/>
</dbReference>
<comment type="caution">
    <text evidence="10">The sequence shown here is derived from an EMBL/GenBank/DDBJ whole genome shotgun (WGS) entry which is preliminary data.</text>
</comment>
<dbReference type="Pfam" id="PF02518">
    <property type="entry name" value="HATPase_c"/>
    <property type="match status" value="1"/>
</dbReference>
<dbReference type="InterPro" id="IPR007891">
    <property type="entry name" value="CHASE3"/>
</dbReference>
<keyword evidence="7" id="KW-0175">Coiled coil</keyword>
<dbReference type="InterPro" id="IPR050351">
    <property type="entry name" value="BphY/WalK/GraS-like"/>
</dbReference>
<evidence type="ECO:0000256" key="2">
    <source>
        <dbReference type="ARBA" id="ARBA00012438"/>
    </source>
</evidence>
<evidence type="ECO:0000256" key="5">
    <source>
        <dbReference type="ARBA" id="ARBA00022777"/>
    </source>
</evidence>
<dbReference type="PANTHER" id="PTHR42878">
    <property type="entry name" value="TWO-COMPONENT HISTIDINE KINASE"/>
    <property type="match status" value="1"/>
</dbReference>
<keyword evidence="8" id="KW-1133">Transmembrane helix</keyword>
<evidence type="ECO:0000313" key="11">
    <source>
        <dbReference type="Proteomes" id="UP001464891"/>
    </source>
</evidence>
<keyword evidence="4" id="KW-0808">Transferase</keyword>
<evidence type="ECO:0000256" key="8">
    <source>
        <dbReference type="SAM" id="Phobius"/>
    </source>
</evidence>
<dbReference type="Proteomes" id="UP001464891">
    <property type="component" value="Unassembled WGS sequence"/>
</dbReference>
<dbReference type="CDD" id="cd00082">
    <property type="entry name" value="HisKA"/>
    <property type="match status" value="1"/>
</dbReference>
<dbReference type="EMBL" id="JAMPKM010000015">
    <property type="protein sequence ID" value="MEP0819636.1"/>
    <property type="molecule type" value="Genomic_DNA"/>
</dbReference>